<keyword evidence="2" id="KW-1185">Reference proteome</keyword>
<protein>
    <submittedName>
        <fullName evidence="1">Uncharacterized protein</fullName>
    </submittedName>
</protein>
<organism evidence="1 2">
    <name type="scientific">Rhodonellum ikkaensis</name>
    <dbReference type="NCBI Taxonomy" id="336829"/>
    <lineage>
        <taxon>Bacteria</taxon>
        <taxon>Pseudomonadati</taxon>
        <taxon>Bacteroidota</taxon>
        <taxon>Cytophagia</taxon>
        <taxon>Cytophagales</taxon>
        <taxon>Cytophagaceae</taxon>
        <taxon>Rhodonellum</taxon>
    </lineage>
</organism>
<reference evidence="1 2" key="1">
    <citation type="submission" date="2016-10" db="EMBL/GenBank/DDBJ databases">
        <authorList>
            <person name="Varghese N."/>
            <person name="Submissions S."/>
        </authorList>
    </citation>
    <scope>NUCLEOTIDE SEQUENCE [LARGE SCALE GENOMIC DNA]</scope>
    <source>
        <strain evidence="1 2">DSM 17997</strain>
    </source>
</reference>
<gene>
    <name evidence="1" type="ORF">SAMN05444412_113126</name>
</gene>
<dbReference type="Proteomes" id="UP000199663">
    <property type="component" value="Unassembled WGS sequence"/>
</dbReference>
<dbReference type="EMBL" id="FNQC01000013">
    <property type="protein sequence ID" value="SDZ41503.1"/>
    <property type="molecule type" value="Genomic_DNA"/>
</dbReference>
<accession>A0A1H3STS0</accession>
<name>A0A1H3STS0_9BACT</name>
<proteinExistence type="predicted"/>
<evidence type="ECO:0000313" key="1">
    <source>
        <dbReference type="EMBL" id="SDZ41503.1"/>
    </source>
</evidence>
<evidence type="ECO:0000313" key="2">
    <source>
        <dbReference type="Proteomes" id="UP000199663"/>
    </source>
</evidence>
<sequence>MGPKMQQNIINNPKQNTISYWSTNSNILQKALKTYENLDRLYKHASSKFL</sequence>
<comment type="caution">
    <text evidence="1">The sequence shown here is derived from an EMBL/GenBank/DDBJ whole genome shotgun (WGS) entry which is preliminary data.</text>
</comment>